<feature type="region of interest" description="Disordered" evidence="1">
    <location>
        <begin position="340"/>
        <end position="363"/>
    </location>
</feature>
<dbReference type="KEGG" id="kbi:30210261"/>
<feature type="domain" description="JmjC" evidence="2">
    <location>
        <begin position="137"/>
        <end position="321"/>
    </location>
</feature>
<dbReference type="SUPFAM" id="SSF51197">
    <property type="entry name" value="Clavaminate synthase-like"/>
    <property type="match status" value="1"/>
</dbReference>
<accession>A0AAJ8KCN3</accession>
<dbReference type="InterPro" id="IPR014710">
    <property type="entry name" value="RmlC-like_jellyroll"/>
</dbReference>
<dbReference type="InterPro" id="IPR041667">
    <property type="entry name" value="Cupin_8"/>
</dbReference>
<sequence>MIDDERIEALEVGLEQLLDDYKDLQTHEVTTYDESPTALEALRMINRSHPSVIKCFSPLTVSAQRHDWTKPDIYQRISGDRGVTVAITDDGLADSVRELEDGTTTFVKAFDDKMTTSSLISRLGPDSKGKEGEAYYLQSQDGNIYRSTPRPDGEPELAAFQEYIQRDIGWMKEATGSEAEAVNLWIGDRKSTTSLHHDPYENIYHVLAGKKIFTLLSPIEGLWLDQQFHPPSTLRRSPSATLRPVLDDEPAYLIPWVSSTEFPSRVHPIRVELNEGETLYLPANWWHRVEQEEGDAGIVVAVNYWYPAEIHPQIYAYERLARRIARLAGREGVIPVAGDEEVPDDIWGEDDSGEEWDPAEWGR</sequence>
<keyword evidence="4" id="KW-1185">Reference proteome</keyword>
<evidence type="ECO:0000256" key="1">
    <source>
        <dbReference type="SAM" id="MobiDB-lite"/>
    </source>
</evidence>
<dbReference type="PROSITE" id="PS51184">
    <property type="entry name" value="JMJC"/>
    <property type="match status" value="1"/>
</dbReference>
<proteinExistence type="predicted"/>
<evidence type="ECO:0000313" key="3">
    <source>
        <dbReference type="EMBL" id="WVW84837.1"/>
    </source>
</evidence>
<dbReference type="PANTHER" id="PTHR12461">
    <property type="entry name" value="HYPOXIA-INDUCIBLE FACTOR 1 ALPHA INHIBITOR-RELATED"/>
    <property type="match status" value="1"/>
</dbReference>
<protein>
    <recommendedName>
        <fullName evidence="2">JmjC domain-containing protein</fullName>
    </recommendedName>
</protein>
<dbReference type="RefSeq" id="XP_065726420.1">
    <property type="nucleotide sequence ID" value="XM_065870348.1"/>
</dbReference>
<gene>
    <name evidence="3" type="ORF">I302_106872</name>
</gene>
<dbReference type="GeneID" id="30210261"/>
<dbReference type="PANTHER" id="PTHR12461:SF99">
    <property type="entry name" value="BIFUNCTIONAL PEPTIDASE AND (3S)-LYSYL HYDROXYLASE JMJD7"/>
    <property type="match status" value="1"/>
</dbReference>
<dbReference type="Gene3D" id="2.60.120.10">
    <property type="entry name" value="Jelly Rolls"/>
    <property type="match status" value="1"/>
</dbReference>
<dbReference type="Proteomes" id="UP000092730">
    <property type="component" value="Chromosome 5"/>
</dbReference>
<dbReference type="AlphaFoldDB" id="A0AAJ8KCN3"/>
<reference evidence="3" key="1">
    <citation type="submission" date="2013-07" db="EMBL/GenBank/DDBJ databases">
        <authorList>
            <consortium name="The Broad Institute Genome Sequencing Platform"/>
            <person name="Cuomo C."/>
            <person name="Litvintseva A."/>
            <person name="Chen Y."/>
            <person name="Heitman J."/>
            <person name="Sun S."/>
            <person name="Springer D."/>
            <person name="Dromer F."/>
            <person name="Young S.K."/>
            <person name="Zeng Q."/>
            <person name="Gargeya S."/>
            <person name="Fitzgerald M."/>
            <person name="Abouelleil A."/>
            <person name="Alvarado L."/>
            <person name="Berlin A.M."/>
            <person name="Chapman S.B."/>
            <person name="Dewar J."/>
            <person name="Goldberg J."/>
            <person name="Griggs A."/>
            <person name="Gujja S."/>
            <person name="Hansen M."/>
            <person name="Howarth C."/>
            <person name="Imamovic A."/>
            <person name="Larimer J."/>
            <person name="McCowan C."/>
            <person name="Murphy C."/>
            <person name="Pearson M."/>
            <person name="Priest M."/>
            <person name="Roberts A."/>
            <person name="Saif S."/>
            <person name="Shea T."/>
            <person name="Sykes S."/>
            <person name="Wortman J."/>
            <person name="Nusbaum C."/>
            <person name="Birren B."/>
        </authorList>
    </citation>
    <scope>NUCLEOTIDE SEQUENCE</scope>
    <source>
        <strain evidence="3">CBS 10118</strain>
    </source>
</reference>
<evidence type="ECO:0000259" key="2">
    <source>
        <dbReference type="PROSITE" id="PS51184"/>
    </source>
</evidence>
<reference evidence="3" key="2">
    <citation type="submission" date="2024-02" db="EMBL/GenBank/DDBJ databases">
        <title>Comparative genomics of Cryptococcus and Kwoniella reveals pathogenesis evolution and contrasting modes of karyotype evolution via chromosome fusion or intercentromeric recombination.</title>
        <authorList>
            <person name="Coelho M.A."/>
            <person name="David-Palma M."/>
            <person name="Shea T."/>
            <person name="Bowers K."/>
            <person name="McGinley-Smith S."/>
            <person name="Mohammad A.W."/>
            <person name="Gnirke A."/>
            <person name="Yurkov A.M."/>
            <person name="Nowrousian M."/>
            <person name="Sun S."/>
            <person name="Cuomo C.A."/>
            <person name="Heitman J."/>
        </authorList>
    </citation>
    <scope>NUCLEOTIDE SEQUENCE</scope>
    <source>
        <strain evidence="3">CBS 10118</strain>
    </source>
</reference>
<evidence type="ECO:0000313" key="4">
    <source>
        <dbReference type="Proteomes" id="UP000092730"/>
    </source>
</evidence>
<name>A0AAJ8KCN3_9TREE</name>
<dbReference type="EMBL" id="CP144545">
    <property type="protein sequence ID" value="WVW84837.1"/>
    <property type="molecule type" value="Genomic_DNA"/>
</dbReference>
<dbReference type="InterPro" id="IPR003347">
    <property type="entry name" value="JmjC_dom"/>
</dbReference>
<organism evidence="3 4">
    <name type="scientific">Kwoniella bestiolae CBS 10118</name>
    <dbReference type="NCBI Taxonomy" id="1296100"/>
    <lineage>
        <taxon>Eukaryota</taxon>
        <taxon>Fungi</taxon>
        <taxon>Dikarya</taxon>
        <taxon>Basidiomycota</taxon>
        <taxon>Agaricomycotina</taxon>
        <taxon>Tremellomycetes</taxon>
        <taxon>Tremellales</taxon>
        <taxon>Cryptococcaceae</taxon>
        <taxon>Kwoniella</taxon>
    </lineage>
</organism>
<dbReference type="SMART" id="SM00558">
    <property type="entry name" value="JmjC"/>
    <property type="match status" value="1"/>
</dbReference>
<dbReference type="Pfam" id="PF13621">
    <property type="entry name" value="Cupin_8"/>
    <property type="match status" value="1"/>
</dbReference>